<evidence type="ECO:0000313" key="2">
    <source>
        <dbReference type="Proteomes" id="UP001163321"/>
    </source>
</evidence>
<keyword evidence="2" id="KW-1185">Reference proteome</keyword>
<proteinExistence type="predicted"/>
<dbReference type="Proteomes" id="UP001163321">
    <property type="component" value="Chromosome 12"/>
</dbReference>
<dbReference type="EMBL" id="CM047591">
    <property type="protein sequence ID" value="KAI9918329.1"/>
    <property type="molecule type" value="Genomic_DNA"/>
</dbReference>
<organism evidence="1 2">
    <name type="scientific">Peronosclerospora sorghi</name>
    <dbReference type="NCBI Taxonomy" id="230839"/>
    <lineage>
        <taxon>Eukaryota</taxon>
        <taxon>Sar</taxon>
        <taxon>Stramenopiles</taxon>
        <taxon>Oomycota</taxon>
        <taxon>Peronosporomycetes</taxon>
        <taxon>Peronosporales</taxon>
        <taxon>Peronosporaceae</taxon>
        <taxon>Peronosclerospora</taxon>
    </lineage>
</organism>
<name>A0ACC0WHW6_9STRA</name>
<accession>A0ACC0WHW6</accession>
<reference evidence="1 2" key="1">
    <citation type="journal article" date="2022" name="bioRxiv">
        <title>The genome of the oomycete Peronosclerospora sorghi, a cosmopolitan pathogen of maize and sorghum, is inflated with dispersed pseudogenes.</title>
        <authorList>
            <person name="Fletcher K."/>
            <person name="Martin F."/>
            <person name="Isakeit T."/>
            <person name="Cavanaugh K."/>
            <person name="Magill C."/>
            <person name="Michelmore R."/>
        </authorList>
    </citation>
    <scope>NUCLEOTIDE SEQUENCE [LARGE SCALE GENOMIC DNA]</scope>
    <source>
        <strain evidence="1">P6</strain>
    </source>
</reference>
<comment type="caution">
    <text evidence="1">The sequence shown here is derived from an EMBL/GenBank/DDBJ whole genome shotgun (WGS) entry which is preliminary data.</text>
</comment>
<sequence>MVSDQLDNGYAQSKWVSEQMCHEAAQRGLPGCVNLGSVPDRSDWLFDMITPAKSCQRRLLRNGSAVCSKTAPLKLKKLAAGIDSFEIYLQSDKELLQTAGISYPSVNKELLVT</sequence>
<gene>
    <name evidence="1" type="ORF">PsorP6_011724</name>
</gene>
<evidence type="ECO:0000313" key="1">
    <source>
        <dbReference type="EMBL" id="KAI9918329.1"/>
    </source>
</evidence>
<protein>
    <submittedName>
        <fullName evidence="1">Uncharacterized protein</fullName>
    </submittedName>
</protein>